<comment type="caution">
    <text evidence="1">The sequence shown here is derived from an EMBL/GenBank/DDBJ whole genome shotgun (WGS) entry which is preliminary data.</text>
</comment>
<dbReference type="InterPro" id="IPR035959">
    <property type="entry name" value="RutC-like_sf"/>
</dbReference>
<dbReference type="InterPro" id="IPR013813">
    <property type="entry name" value="Endoribo_LPSP/chorism_mut-like"/>
</dbReference>
<evidence type="ECO:0000313" key="3">
    <source>
        <dbReference type="EMBL" id="KAG2968748.1"/>
    </source>
</evidence>
<dbReference type="Proteomes" id="UP000735874">
    <property type="component" value="Unassembled WGS sequence"/>
</dbReference>
<dbReference type="CDD" id="cd02199">
    <property type="entry name" value="YjgF_YER057c_UK114_like_1"/>
    <property type="match status" value="1"/>
</dbReference>
<dbReference type="EMBL" id="RCML01000838">
    <property type="protein sequence ID" value="KAG2968748.1"/>
    <property type="molecule type" value="Genomic_DNA"/>
</dbReference>
<dbReference type="EMBL" id="RCMK01001157">
    <property type="protein sequence ID" value="KAG2900519.1"/>
    <property type="molecule type" value="Genomic_DNA"/>
</dbReference>
<dbReference type="EMBL" id="RCMG01001048">
    <property type="protein sequence ID" value="KAG2837923.1"/>
    <property type="molecule type" value="Genomic_DNA"/>
</dbReference>
<reference evidence="1" key="1">
    <citation type="submission" date="2018-10" db="EMBL/GenBank/DDBJ databases">
        <title>Effector identification in a new, highly contiguous assembly of the strawberry crown rot pathogen Phytophthora cactorum.</title>
        <authorList>
            <person name="Armitage A.D."/>
            <person name="Nellist C.F."/>
            <person name="Bates H."/>
            <person name="Vickerstaff R.J."/>
            <person name="Harrison R.J."/>
        </authorList>
    </citation>
    <scope>NUCLEOTIDE SEQUENCE</scope>
    <source>
        <strain evidence="1">15-7</strain>
        <strain evidence="2">4040</strain>
        <strain evidence="3">P415</strain>
    </source>
</reference>
<dbReference type="Proteomes" id="UP000697107">
    <property type="component" value="Unassembled WGS sequence"/>
</dbReference>
<sequence length="138" mass="14807">MGKIENRLAELGYELPAVMVSKLTYVNAVRTGNFVYTAGHIPEAAQRVALALLATLKNELGELDHIKRVAKRTGFINCVDTFTDQASVINGASDTVVDIFGNKGKHARSGLGINALPFNAAVEIEAIVEIDEDTPVVL</sequence>
<dbReference type="Gene3D" id="3.30.1330.40">
    <property type="entry name" value="RutC-like"/>
    <property type="match status" value="2"/>
</dbReference>
<accession>A0A8T0YJZ1</accession>
<dbReference type="PANTHER" id="PTHR43760:SF1">
    <property type="entry name" value="ENDORIBONUCLEASE L-PSP_CHORISMATE MUTASE-LIKE DOMAIN-CONTAINING PROTEIN"/>
    <property type="match status" value="1"/>
</dbReference>
<dbReference type="PANTHER" id="PTHR43760">
    <property type="entry name" value="ENDORIBONUCLEASE-RELATED"/>
    <property type="match status" value="1"/>
</dbReference>
<evidence type="ECO:0000313" key="1">
    <source>
        <dbReference type="EMBL" id="KAG2837923.1"/>
    </source>
</evidence>
<proteinExistence type="predicted"/>
<dbReference type="InterPro" id="IPR006175">
    <property type="entry name" value="YjgF/YER057c/UK114"/>
</dbReference>
<dbReference type="Pfam" id="PF01042">
    <property type="entry name" value="Ribonuc_L-PSP"/>
    <property type="match status" value="1"/>
</dbReference>
<dbReference type="Proteomes" id="UP000736787">
    <property type="component" value="Unassembled WGS sequence"/>
</dbReference>
<dbReference type="SUPFAM" id="SSF55298">
    <property type="entry name" value="YjgF-like"/>
    <property type="match status" value="1"/>
</dbReference>
<name>A0A8T0YJZ1_9STRA</name>
<gene>
    <name evidence="1" type="ORF">PC113_g19749</name>
    <name evidence="2" type="ORF">PC117_g21960</name>
    <name evidence="3" type="ORF">PC118_g17835</name>
</gene>
<dbReference type="AlphaFoldDB" id="A0A8T0YJZ1"/>
<organism evidence="1 4">
    <name type="scientific">Phytophthora cactorum</name>
    <dbReference type="NCBI Taxonomy" id="29920"/>
    <lineage>
        <taxon>Eukaryota</taxon>
        <taxon>Sar</taxon>
        <taxon>Stramenopiles</taxon>
        <taxon>Oomycota</taxon>
        <taxon>Peronosporomycetes</taxon>
        <taxon>Peronosporales</taxon>
        <taxon>Peronosporaceae</taxon>
        <taxon>Phytophthora</taxon>
    </lineage>
</organism>
<dbReference type="VEuPathDB" id="FungiDB:PC110_g16445"/>
<evidence type="ECO:0000313" key="2">
    <source>
        <dbReference type="EMBL" id="KAG2900519.1"/>
    </source>
</evidence>
<protein>
    <submittedName>
        <fullName evidence="1">Uncharacterized protein</fullName>
    </submittedName>
</protein>
<evidence type="ECO:0000313" key="4">
    <source>
        <dbReference type="Proteomes" id="UP000735874"/>
    </source>
</evidence>